<accession>A0A139BV60</accession>
<dbReference type="PANTHER" id="PTHR43566:SF1">
    <property type="entry name" value="AAA+ ATPASE DOMAIN-CONTAINING PROTEIN"/>
    <property type="match status" value="1"/>
</dbReference>
<evidence type="ECO:0000259" key="2">
    <source>
        <dbReference type="Pfam" id="PF13635"/>
    </source>
</evidence>
<reference evidence="3 4" key="1">
    <citation type="submission" date="2016-02" db="EMBL/GenBank/DDBJ databases">
        <authorList>
            <person name="Wen L."/>
            <person name="He K."/>
            <person name="Yang H."/>
        </authorList>
    </citation>
    <scope>NUCLEOTIDE SEQUENCE [LARGE SCALE GENOMIC DNA]</scope>
    <source>
        <strain evidence="3">ShG14-8</strain>
    </source>
</reference>
<gene>
    <name evidence="3" type="ORF">AWT59_1002</name>
</gene>
<dbReference type="InterPro" id="IPR025420">
    <property type="entry name" value="DUF4143"/>
</dbReference>
<dbReference type="PANTHER" id="PTHR43566">
    <property type="entry name" value="CONSERVED PROTEIN"/>
    <property type="match status" value="1"/>
</dbReference>
<dbReference type="AlphaFoldDB" id="A0A139BV60"/>
<dbReference type="InterPro" id="IPR041682">
    <property type="entry name" value="AAA_14"/>
</dbReference>
<dbReference type="EMBL" id="LSLI01000017">
    <property type="protein sequence ID" value="KXS32841.1"/>
    <property type="molecule type" value="Genomic_DNA"/>
</dbReference>
<sequence>MKRYLDDLVLNDLATKAVVLTGPRQVGKTTLSRQLMQSFGRAQYLNWDVSADRVVLLRQSWNPRADLLVMDEIHKMPDWKAWLKGVADGRLAGQALLVTGSARMETFRQAGNSLAGRYFAFRLHPISVREWCEQQGVDPATALDHLLERGGFPEPCLAADSVQADRWRAQYFTDLIREDVLEFSRLHEINTMRLFVELLRERVGSPLSLASIARDLAVAPATLKRYLDILQALFIVFTVHPWHRNVGRAILQTPKVYFFDTGLVRGDQGVRLENAVATMLLKQAQFLQDSAGREVGLHYIRTKDGAEVDFAFSEAGVLKQLIECKLGDNKPHRALARFAEQFPDTEAVQLVYDLRQEEFRNGIAITDAANWLAQLAA</sequence>
<dbReference type="PATRIC" id="fig|1796491.3.peg.1098"/>
<organism evidence="3 4">
    <name type="scientific">Candidatus Gallionella acididurans</name>
    <dbReference type="NCBI Taxonomy" id="1796491"/>
    <lineage>
        <taxon>Bacteria</taxon>
        <taxon>Pseudomonadati</taxon>
        <taxon>Pseudomonadota</taxon>
        <taxon>Betaproteobacteria</taxon>
        <taxon>Nitrosomonadales</taxon>
        <taxon>Gallionellaceae</taxon>
        <taxon>Gallionella</taxon>
    </lineage>
</organism>
<feature type="domain" description="AAA" evidence="1">
    <location>
        <begin position="15"/>
        <end position="131"/>
    </location>
</feature>
<dbReference type="Pfam" id="PF13173">
    <property type="entry name" value="AAA_14"/>
    <property type="match status" value="1"/>
</dbReference>
<feature type="domain" description="DUF4143" evidence="2">
    <location>
        <begin position="178"/>
        <end position="326"/>
    </location>
</feature>
<protein>
    <submittedName>
        <fullName evidence="3">ATPase AAA family</fullName>
    </submittedName>
</protein>
<proteinExistence type="predicted"/>
<dbReference type="Gene3D" id="3.40.50.300">
    <property type="entry name" value="P-loop containing nucleotide triphosphate hydrolases"/>
    <property type="match status" value="1"/>
</dbReference>
<dbReference type="InterPro" id="IPR027417">
    <property type="entry name" value="P-loop_NTPase"/>
</dbReference>
<dbReference type="Proteomes" id="UP000070578">
    <property type="component" value="Unassembled WGS sequence"/>
</dbReference>
<dbReference type="Pfam" id="PF13635">
    <property type="entry name" value="DUF4143"/>
    <property type="match status" value="1"/>
</dbReference>
<reference evidence="3 4" key="2">
    <citation type="submission" date="2016-03" db="EMBL/GenBank/DDBJ databases">
        <title>New uncultured bacterium of the family Gallionellaceae from acid mine drainage: description and reconstruction of genome based on metagenomic analysis of microbial community.</title>
        <authorList>
            <person name="Kadnikov V."/>
            <person name="Ivasenko D."/>
            <person name="Beletsky A."/>
            <person name="Mardanov A."/>
            <person name="Danilova E."/>
            <person name="Pimenov N."/>
            <person name="Karnachuk O."/>
            <person name="Ravin N."/>
        </authorList>
    </citation>
    <scope>NUCLEOTIDE SEQUENCE [LARGE SCALE GENOMIC DNA]</scope>
    <source>
        <strain evidence="3">ShG14-8</strain>
    </source>
</reference>
<evidence type="ECO:0000313" key="4">
    <source>
        <dbReference type="Proteomes" id="UP000070578"/>
    </source>
</evidence>
<evidence type="ECO:0000259" key="1">
    <source>
        <dbReference type="Pfam" id="PF13173"/>
    </source>
</evidence>
<comment type="caution">
    <text evidence="3">The sequence shown here is derived from an EMBL/GenBank/DDBJ whole genome shotgun (WGS) entry which is preliminary data.</text>
</comment>
<name>A0A139BV60_9PROT</name>
<dbReference type="SUPFAM" id="SSF52540">
    <property type="entry name" value="P-loop containing nucleoside triphosphate hydrolases"/>
    <property type="match status" value="1"/>
</dbReference>
<evidence type="ECO:0000313" key="3">
    <source>
        <dbReference type="EMBL" id="KXS32841.1"/>
    </source>
</evidence>